<dbReference type="InterPro" id="IPR013894">
    <property type="entry name" value="RMI1_OB"/>
</dbReference>
<dbReference type="OMA" id="FCTVAFI"/>
<dbReference type="Pfam" id="PF08585">
    <property type="entry name" value="RMI1_N_C"/>
    <property type="match status" value="1"/>
</dbReference>
<feature type="compositionally biased region" description="Basic and acidic residues" evidence="3">
    <location>
        <begin position="94"/>
        <end position="108"/>
    </location>
</feature>
<gene>
    <name evidence="5" type="ORF">TCIL3000_0_25000</name>
</gene>
<accession>F9WK55</accession>
<protein>
    <recommendedName>
        <fullName evidence="2">RecQ-mediated genome instability protein 1</fullName>
    </recommendedName>
</protein>
<dbReference type="InterPro" id="IPR042470">
    <property type="entry name" value="RMI1_N_C_sf"/>
</dbReference>
<dbReference type="GO" id="GO:0000712">
    <property type="term" value="P:resolution of meiotic recombination intermediates"/>
    <property type="evidence" value="ECO:0007669"/>
    <property type="project" value="TreeGrafter"/>
</dbReference>
<evidence type="ECO:0000313" key="5">
    <source>
        <dbReference type="EMBL" id="CCD17716.1"/>
    </source>
</evidence>
<dbReference type="VEuPathDB" id="TriTrypDB:TcIL3000_0_25000"/>
<reference evidence="5 6" key="2">
    <citation type="journal article" date="2012" name="Proc. Natl. Acad. Sci. U.S.A.">
        <title>Antigenic diversity is generated by distinct evolutionary mechanisms in African trypanosome species.</title>
        <authorList>
            <person name="Jackson A.P."/>
            <person name="Berry A."/>
            <person name="Aslett M."/>
            <person name="Allison H.C."/>
            <person name="Burton P."/>
            <person name="Vavrova-Anderson J."/>
            <person name="Brown R."/>
            <person name="Browne H."/>
            <person name="Corton N."/>
            <person name="Hauser H."/>
            <person name="Gamble J."/>
            <person name="Gilderthorp R."/>
            <person name="Marcello L."/>
            <person name="McQuillan J."/>
            <person name="Otto T.D."/>
            <person name="Quail M.A."/>
            <person name="Sanders M.J."/>
            <person name="van Tonder A."/>
            <person name="Ginger M.L."/>
            <person name="Field M.C."/>
            <person name="Barry J.D."/>
            <person name="Hertz-Fowler C."/>
            <person name="Berriman M."/>
        </authorList>
    </citation>
    <scope>NUCLEOTIDE SEQUENCE [LARGE SCALE GENOMIC DNA]</scope>
    <source>
        <strain evidence="5 6">IL3000</strain>
    </source>
</reference>
<dbReference type="AlphaFoldDB" id="F9WK55"/>
<dbReference type="Gene3D" id="2.40.50.770">
    <property type="entry name" value="RecQ-mediated genome instability protein Rmi1, C-terminal domain"/>
    <property type="match status" value="1"/>
</dbReference>
<comment type="similarity">
    <text evidence="1">Belongs to the RMI1 family.</text>
</comment>
<reference evidence="6" key="1">
    <citation type="submission" date="2011-07" db="EMBL/GenBank/DDBJ databases">
        <title>Divergent evolution of antigenic variation in African trypanosomes.</title>
        <authorList>
            <person name="Jackson A.P."/>
            <person name="Berry A."/>
            <person name="Allison H.C."/>
            <person name="Burton P."/>
            <person name="Anderson J."/>
            <person name="Aslett M."/>
            <person name="Brown R."/>
            <person name="Corton N."/>
            <person name="Harris D."/>
            <person name="Hauser H."/>
            <person name="Gamble J."/>
            <person name="Gilderthorp R."/>
            <person name="McQuillan J."/>
            <person name="Quail M.A."/>
            <person name="Sanders M."/>
            <person name="Van Tonder A."/>
            <person name="Ginger M.L."/>
            <person name="Donelson J.E."/>
            <person name="Field M.C."/>
            <person name="Barry J.D."/>
            <person name="Berriman M."/>
            <person name="Hertz-Fowler C."/>
        </authorList>
    </citation>
    <scope>NUCLEOTIDE SEQUENCE [LARGE SCALE GENOMIC DNA]</scope>
    <source>
        <strain evidence="6">IL3000</strain>
    </source>
</reference>
<sequence>MEQPTDEFLCSNLEYLATLEPPCIAPSLPLLPNGCGLLPDDFQLELPNGDTGSVGSTSIILQVNAVEDVSLPLSRRLREIAPPNAGMSATQSGRAEERSLEEMLRSMENDEPSSSHHGRAQRLLQFMLTDGFTRVIAMEDCRKGCDALRGGVAWGAKLRVFAPLRIRHGVLILESDKTVLLGGYVKELQEFWIQYATTKLHQLSGRPGRMALASSAQNDSVVPATTADGSANNAGNPPNAAPLQPPAKVPPPPPSFQSALPQQQQQQQGDPVVGTSLVRGNGIPTRLAPTPPPPPQSPITASLFTVVAVISEVSSPLTIREGSACAPGEMPAFSLQVTLALPSQQSTDASGGSGNGGGSSLLVDLGNTWLTHLIGMDVESFRALSASQDPDDMLQLRDLVLLIGSTLENFGTAEFHLHRRAVDDQLEIVQVRQLE</sequence>
<dbReference type="PANTHER" id="PTHR14790">
    <property type="entry name" value="RECQ-MEDIATED GENOME INSTABILITY PROTEIN 1 RMI1"/>
    <property type="match status" value="1"/>
</dbReference>
<dbReference type="GO" id="GO:0016604">
    <property type="term" value="C:nuclear body"/>
    <property type="evidence" value="ECO:0007669"/>
    <property type="project" value="TreeGrafter"/>
</dbReference>
<dbReference type="EMBL" id="CAEQ01002812">
    <property type="protein sequence ID" value="CCD17716.1"/>
    <property type="molecule type" value="Genomic_DNA"/>
</dbReference>
<dbReference type="PANTHER" id="PTHR14790:SF15">
    <property type="entry name" value="RECQ-MEDIATED GENOME INSTABILITY PROTEIN 1"/>
    <property type="match status" value="1"/>
</dbReference>
<feature type="region of interest" description="Disordered" evidence="3">
    <location>
        <begin position="81"/>
        <end position="118"/>
    </location>
</feature>
<proteinExistence type="inferred from homology"/>
<evidence type="ECO:0000256" key="1">
    <source>
        <dbReference type="ARBA" id="ARBA00006395"/>
    </source>
</evidence>
<name>F9WK55_TRYCI</name>
<evidence type="ECO:0000259" key="4">
    <source>
        <dbReference type="Pfam" id="PF08585"/>
    </source>
</evidence>
<feature type="compositionally biased region" description="Low complexity" evidence="3">
    <location>
        <begin position="256"/>
        <end position="268"/>
    </location>
</feature>
<comment type="caution">
    <text evidence="5">The sequence shown here is derived from an EMBL/GenBank/DDBJ whole genome shotgun (WGS) entry which is preliminary data.</text>
</comment>
<evidence type="ECO:0000313" key="6">
    <source>
        <dbReference type="Proteomes" id="UP000000702"/>
    </source>
</evidence>
<keyword evidence="6" id="KW-1185">Reference proteome</keyword>
<feature type="region of interest" description="Disordered" evidence="3">
    <location>
        <begin position="211"/>
        <end position="296"/>
    </location>
</feature>
<feature type="domain" description="RecQ mediated genome instability protein 1 OB-fold" evidence="4">
    <location>
        <begin position="55"/>
        <end position="193"/>
    </location>
</feature>
<evidence type="ECO:0000256" key="3">
    <source>
        <dbReference type="SAM" id="MobiDB-lite"/>
    </source>
</evidence>
<dbReference type="Proteomes" id="UP000000702">
    <property type="component" value="Unassembled WGS sequence"/>
</dbReference>
<dbReference type="GO" id="GO:0000724">
    <property type="term" value="P:double-strand break repair via homologous recombination"/>
    <property type="evidence" value="ECO:0007669"/>
    <property type="project" value="TreeGrafter"/>
</dbReference>
<evidence type="ECO:0000256" key="2">
    <source>
        <dbReference type="ARBA" id="ARBA00018987"/>
    </source>
</evidence>
<organism evidence="5 6">
    <name type="scientific">Trypanosoma congolense (strain IL3000)</name>
    <dbReference type="NCBI Taxonomy" id="1068625"/>
    <lineage>
        <taxon>Eukaryota</taxon>
        <taxon>Discoba</taxon>
        <taxon>Euglenozoa</taxon>
        <taxon>Kinetoplastea</taxon>
        <taxon>Metakinetoplastina</taxon>
        <taxon>Trypanosomatida</taxon>
        <taxon>Trypanosomatidae</taxon>
        <taxon>Trypanosoma</taxon>
        <taxon>Nannomonas</taxon>
    </lineage>
</organism>
<dbReference type="GO" id="GO:0031422">
    <property type="term" value="C:RecQ family helicase-topoisomerase III complex"/>
    <property type="evidence" value="ECO:0007669"/>
    <property type="project" value="TreeGrafter"/>
</dbReference>
<feature type="compositionally biased region" description="Pro residues" evidence="3">
    <location>
        <begin position="239"/>
        <end position="255"/>
    </location>
</feature>